<protein>
    <submittedName>
        <fullName evidence="2">1121_t:CDS:1</fullName>
    </submittedName>
</protein>
<dbReference type="Proteomes" id="UP000789706">
    <property type="component" value="Unassembled WGS sequence"/>
</dbReference>
<sequence length="529" mass="61607">MQKKRTAETLAPELFYLIFQNLEEEPVNLLNCSLVSRRWCSFAIPILWKKSFNICSSHKRYKLVRIYLKLSSQEERFSFIDSLISKDSQYALEAFYQEKFSRKPALFNYASFLQQLDYLKLVESASLFWDQLRHKEDRTTIVLVDKNNNRVDLKNISISNIEKLTHHLWDILLSRAKVTFLKIDSSRSYIGKMVVALHKFKLSNSYFSRIQKFTCGGGFAKDNLIDIMSQICREIEEITILSTSAAFNEKIDWGPLIKAQRNLKILKLRSVRYDLTGLYNSLSSQINSLRHVKLELCLYQQGLPLISLATCKNLESLSLFYCGVHQCEKVLTESSFIAPLKSLQLNTTYIHKDDLINLIIGSNKNLEELILDIDLKHYPFIDRIISDHCPNLVTLTTSYFSKYIITIMKKCKNLEILNVRSTTTYNKGRSLYESDLPTPGQIFEEIAINSSKKLKKVIIQISKLFNPEEIKNFFKNCQTSSLEYLVVGFRGNKKEVEESFNRYAIRSGFNVTSIIYENREELRVKFRKK</sequence>
<evidence type="ECO:0000259" key="1">
    <source>
        <dbReference type="Pfam" id="PF12937"/>
    </source>
</evidence>
<evidence type="ECO:0000313" key="3">
    <source>
        <dbReference type="Proteomes" id="UP000789706"/>
    </source>
</evidence>
<feature type="domain" description="F-box" evidence="1">
    <location>
        <begin position="12"/>
        <end position="52"/>
    </location>
</feature>
<dbReference type="EMBL" id="CAJVPK010001029">
    <property type="protein sequence ID" value="CAG8566477.1"/>
    <property type="molecule type" value="Genomic_DNA"/>
</dbReference>
<reference evidence="2" key="1">
    <citation type="submission" date="2021-06" db="EMBL/GenBank/DDBJ databases">
        <authorList>
            <person name="Kallberg Y."/>
            <person name="Tangrot J."/>
            <person name="Rosling A."/>
        </authorList>
    </citation>
    <scope>NUCLEOTIDE SEQUENCE</scope>
    <source>
        <strain evidence="2">AZ414A</strain>
    </source>
</reference>
<evidence type="ECO:0000313" key="2">
    <source>
        <dbReference type="EMBL" id="CAG8566477.1"/>
    </source>
</evidence>
<dbReference type="InterPro" id="IPR001810">
    <property type="entry name" value="F-box_dom"/>
</dbReference>
<comment type="caution">
    <text evidence="2">The sequence shown here is derived from an EMBL/GenBank/DDBJ whole genome shotgun (WGS) entry which is preliminary data.</text>
</comment>
<dbReference type="InterPro" id="IPR036047">
    <property type="entry name" value="F-box-like_dom_sf"/>
</dbReference>
<dbReference type="SUPFAM" id="SSF52047">
    <property type="entry name" value="RNI-like"/>
    <property type="match status" value="1"/>
</dbReference>
<dbReference type="OrthoDB" id="2153609at2759"/>
<dbReference type="Gene3D" id="3.80.10.10">
    <property type="entry name" value="Ribonuclease Inhibitor"/>
    <property type="match status" value="1"/>
</dbReference>
<proteinExistence type="predicted"/>
<dbReference type="Pfam" id="PF12937">
    <property type="entry name" value="F-box-like"/>
    <property type="match status" value="1"/>
</dbReference>
<dbReference type="AlphaFoldDB" id="A0A9N9BFA9"/>
<keyword evidence="3" id="KW-1185">Reference proteome</keyword>
<accession>A0A9N9BFA9</accession>
<name>A0A9N9BFA9_9GLOM</name>
<dbReference type="InterPro" id="IPR032675">
    <property type="entry name" value="LRR_dom_sf"/>
</dbReference>
<dbReference type="SUPFAM" id="SSF81383">
    <property type="entry name" value="F-box domain"/>
    <property type="match status" value="1"/>
</dbReference>
<organism evidence="2 3">
    <name type="scientific">Diversispora eburnea</name>
    <dbReference type="NCBI Taxonomy" id="1213867"/>
    <lineage>
        <taxon>Eukaryota</taxon>
        <taxon>Fungi</taxon>
        <taxon>Fungi incertae sedis</taxon>
        <taxon>Mucoromycota</taxon>
        <taxon>Glomeromycotina</taxon>
        <taxon>Glomeromycetes</taxon>
        <taxon>Diversisporales</taxon>
        <taxon>Diversisporaceae</taxon>
        <taxon>Diversispora</taxon>
    </lineage>
</organism>
<gene>
    <name evidence="2" type="ORF">DEBURN_LOCUS7853</name>
</gene>